<dbReference type="GO" id="GO:0003723">
    <property type="term" value="F:RNA binding"/>
    <property type="evidence" value="ECO:0007669"/>
    <property type="project" value="TreeGrafter"/>
</dbReference>
<dbReference type="GO" id="GO:0005634">
    <property type="term" value="C:nucleus"/>
    <property type="evidence" value="ECO:0007669"/>
    <property type="project" value="TreeGrafter"/>
</dbReference>
<evidence type="ECO:0000313" key="6">
    <source>
        <dbReference type="EMBL" id="KAF2096394.1"/>
    </source>
</evidence>
<dbReference type="InterPro" id="IPR045478">
    <property type="entry name" value="Exportin-5_C"/>
</dbReference>
<dbReference type="GO" id="GO:0008033">
    <property type="term" value="P:tRNA processing"/>
    <property type="evidence" value="ECO:0007669"/>
    <property type="project" value="UniProtKB-KW"/>
</dbReference>
<dbReference type="InterPro" id="IPR011989">
    <property type="entry name" value="ARM-like"/>
</dbReference>
<dbReference type="PROSITE" id="PS50166">
    <property type="entry name" value="IMPORTIN_B_NT"/>
    <property type="match status" value="1"/>
</dbReference>
<dbReference type="InterPro" id="IPR045065">
    <property type="entry name" value="XPO1/5"/>
</dbReference>
<keyword evidence="7" id="KW-1185">Reference proteome</keyword>
<protein>
    <submittedName>
        <fullName evidence="6">ARM repeat-containing protein</fullName>
    </submittedName>
</protein>
<proteinExistence type="inferred from homology"/>
<feature type="region of interest" description="Disordered" evidence="4">
    <location>
        <begin position="1225"/>
        <end position="1286"/>
    </location>
</feature>
<dbReference type="PANTHER" id="PTHR11223">
    <property type="entry name" value="EXPORTIN 1/5"/>
    <property type="match status" value="1"/>
</dbReference>
<sequence length="1286" mass="144487">MASPSNFSTNGISHEQGQSTSSVDLSQLVGALDAIYDPRSSNEVRQAASSFLEDAKRHPQALSYGHAIARDRSHSPTLRHYGLSMLEFSIKYTWESYTKEHQTALRQSVIELGFDVNDQDPPYIRNKVAQLWAELAKRSWAIDWMDMDELLVRLWGTSIVHQGLVLYVLETLCEDTFNREDPTIVQRGTDLGQACVEIFTPASILLEMFPKRDTDHDLRYGSEGWLQRINDLLGQCLQNDPLSNDQARSTAIKCLSTLRATFGWVMFRAICEVHAVNHLQSALAVPEPGIQTVALDCMISVFGKAGIRDEDFKSLAPPMFSSDSINLLKNVFEFSQANIDDLDEAKYTVNKKLTELLSYLGSFLEQRLHLISNAFDLQAYFNLLFSVMHNPSLLVTIPVLHVWTKFLRSRLIRDSPAIANLIGGLLEICSRRLVRFENFPEDSADPTFRFLNEDIDTIPERHAFLGNYRRYCMEVVEVIVRKLPTDAINHILQQAMELFQNVANEQHQFQPQSFSKNAPSVLRVDAQITVIDAAVRGYLKWLASHANTPAPQNEQDRTTLQDTFEQCGRALMALQFKDPEIRRKIMQLLVTFSTRPLDDRPSFASSVLQCLLEAAMNPEDDTRFQMYSEAVKMLQTQSMQELSKLGMTFPDHFLSMYDEITASVEKRSSEGVLDERQRAGFEAFLFIIIHRSTQLDRPSQELRLRSQLSSVKAVWQDAAFTQQLSNFGSFCELLGFGQLVNYITSHQFQKVPEWSEQQLDDEGKALQALILDRSHHLPMRLTKTFLAASTEKVESGTPQWQIACVLWADLIPVVLPNLLQLISHAQAFNNLQSWSLLPDEMQQVVRRMLTDRFWQAGISTESRDDFFARVSNSKTTYEGFASTVRGAVRQIRETGYWIIYGLIRFGDFFYGIQDLAGPLSEALFANTNTLSAHHFSILLNMSVQLIEQCPPHLRAQFLPQIVSGLFIQLDRKISGEWEAVRARNEQAANGDNLSDEMKTESILRQLTYTAVSLACSLLDSHRPGQVPKVKLARLFVNDSAEGIEKPQETSGGTPARSPGAARMHTFILSTPSVLEPLLMFLKNALRFRDTRSCNLAIRTLRSTIPLLPLRDPQSGPLVRHFLTDDLLKTAITSLHEPYFIDSQKDLASLIAHILLISPESAEEEDTARAVLLSLPGLVDRPDKVDGILGKLRQGGGAHGPQMSDRHVRAIVLGLLSEVRGQSIHEMGRIVPDKAPGDPESGPKPRKERSKMQEQYMSVDESASAGGIGQGGEESLAGVADMFADGG</sequence>
<evidence type="ECO:0000256" key="1">
    <source>
        <dbReference type="ARBA" id="ARBA00009466"/>
    </source>
</evidence>
<dbReference type="OrthoDB" id="2215036at2759"/>
<dbReference type="Proteomes" id="UP000799772">
    <property type="component" value="Unassembled WGS sequence"/>
</dbReference>
<evidence type="ECO:0000313" key="7">
    <source>
        <dbReference type="Proteomes" id="UP000799772"/>
    </source>
</evidence>
<dbReference type="GO" id="GO:0005737">
    <property type="term" value="C:cytoplasm"/>
    <property type="evidence" value="ECO:0007669"/>
    <property type="project" value="TreeGrafter"/>
</dbReference>
<accession>A0A9P4ICD9</accession>
<feature type="region of interest" description="Disordered" evidence="4">
    <location>
        <begin position="1"/>
        <end position="21"/>
    </location>
</feature>
<evidence type="ECO:0000256" key="3">
    <source>
        <dbReference type="ARBA" id="ARBA00025147"/>
    </source>
</evidence>
<organism evidence="6 7">
    <name type="scientific">Rhizodiscina lignyota</name>
    <dbReference type="NCBI Taxonomy" id="1504668"/>
    <lineage>
        <taxon>Eukaryota</taxon>
        <taxon>Fungi</taxon>
        <taxon>Dikarya</taxon>
        <taxon>Ascomycota</taxon>
        <taxon>Pezizomycotina</taxon>
        <taxon>Dothideomycetes</taxon>
        <taxon>Pleosporomycetidae</taxon>
        <taxon>Aulographales</taxon>
        <taxon>Rhizodiscinaceae</taxon>
        <taxon>Rhizodiscina</taxon>
    </lineage>
</organism>
<dbReference type="GO" id="GO:0042565">
    <property type="term" value="C:RNA nuclear export complex"/>
    <property type="evidence" value="ECO:0007669"/>
    <property type="project" value="TreeGrafter"/>
</dbReference>
<comment type="function">
    <text evidence="3">tRNA nucleus export receptor which facilitates tRNA translocation across the nuclear pore complex. Involved in pre-tRNA splicing, probably by affecting the interaction of pre-tRNA with splicing endonuclease.</text>
</comment>
<feature type="domain" description="Importin N-terminal" evidence="5">
    <location>
        <begin position="48"/>
        <end position="134"/>
    </location>
</feature>
<evidence type="ECO:0000259" key="5">
    <source>
        <dbReference type="PROSITE" id="PS50166"/>
    </source>
</evidence>
<dbReference type="Pfam" id="PF19273">
    <property type="entry name" value="Exportin-5"/>
    <property type="match status" value="1"/>
</dbReference>
<dbReference type="GO" id="GO:0031267">
    <property type="term" value="F:small GTPase binding"/>
    <property type="evidence" value="ECO:0007669"/>
    <property type="project" value="InterPro"/>
</dbReference>
<dbReference type="InterPro" id="IPR016024">
    <property type="entry name" value="ARM-type_fold"/>
</dbReference>
<dbReference type="EMBL" id="ML978129">
    <property type="protein sequence ID" value="KAF2096394.1"/>
    <property type="molecule type" value="Genomic_DNA"/>
</dbReference>
<dbReference type="Gene3D" id="1.25.10.10">
    <property type="entry name" value="Leucine-rich Repeat Variant"/>
    <property type="match status" value="1"/>
</dbReference>
<dbReference type="Pfam" id="PF03810">
    <property type="entry name" value="IBN_N"/>
    <property type="match status" value="1"/>
</dbReference>
<keyword evidence="2" id="KW-0819">tRNA processing</keyword>
<reference evidence="6" key="1">
    <citation type="journal article" date="2020" name="Stud. Mycol.">
        <title>101 Dothideomycetes genomes: a test case for predicting lifestyles and emergence of pathogens.</title>
        <authorList>
            <person name="Haridas S."/>
            <person name="Albert R."/>
            <person name="Binder M."/>
            <person name="Bloem J."/>
            <person name="Labutti K."/>
            <person name="Salamov A."/>
            <person name="Andreopoulos B."/>
            <person name="Baker S."/>
            <person name="Barry K."/>
            <person name="Bills G."/>
            <person name="Bluhm B."/>
            <person name="Cannon C."/>
            <person name="Castanera R."/>
            <person name="Culley D."/>
            <person name="Daum C."/>
            <person name="Ezra D."/>
            <person name="Gonzalez J."/>
            <person name="Henrissat B."/>
            <person name="Kuo A."/>
            <person name="Liang C."/>
            <person name="Lipzen A."/>
            <person name="Lutzoni F."/>
            <person name="Magnuson J."/>
            <person name="Mondo S."/>
            <person name="Nolan M."/>
            <person name="Ohm R."/>
            <person name="Pangilinan J."/>
            <person name="Park H.-J."/>
            <person name="Ramirez L."/>
            <person name="Alfaro M."/>
            <person name="Sun H."/>
            <person name="Tritt A."/>
            <person name="Yoshinaga Y."/>
            <person name="Zwiers L.-H."/>
            <person name="Turgeon B."/>
            <person name="Goodwin S."/>
            <person name="Spatafora J."/>
            <person name="Crous P."/>
            <person name="Grigoriev I."/>
        </authorList>
    </citation>
    <scope>NUCLEOTIDE SEQUENCE</scope>
    <source>
        <strain evidence="6">CBS 133067</strain>
    </source>
</reference>
<feature type="compositionally biased region" description="Basic and acidic residues" evidence="4">
    <location>
        <begin position="1225"/>
        <end position="1244"/>
    </location>
</feature>
<evidence type="ECO:0000256" key="2">
    <source>
        <dbReference type="ARBA" id="ARBA00022694"/>
    </source>
</evidence>
<dbReference type="Pfam" id="PF08389">
    <property type="entry name" value="Xpo1"/>
    <property type="match status" value="1"/>
</dbReference>
<dbReference type="InterPro" id="IPR001494">
    <property type="entry name" value="Importin-beta_N"/>
</dbReference>
<dbReference type="PANTHER" id="PTHR11223:SF3">
    <property type="entry name" value="EXPORTIN-5"/>
    <property type="match status" value="1"/>
</dbReference>
<dbReference type="GO" id="GO:0005049">
    <property type="term" value="F:nuclear export signal receptor activity"/>
    <property type="evidence" value="ECO:0007669"/>
    <property type="project" value="InterPro"/>
</dbReference>
<gene>
    <name evidence="6" type="ORF">NA57DRAFT_78000</name>
</gene>
<name>A0A9P4ICD9_9PEZI</name>
<evidence type="ECO:0000256" key="4">
    <source>
        <dbReference type="SAM" id="MobiDB-lite"/>
    </source>
</evidence>
<dbReference type="SUPFAM" id="SSF48371">
    <property type="entry name" value="ARM repeat"/>
    <property type="match status" value="1"/>
</dbReference>
<dbReference type="GO" id="GO:0006611">
    <property type="term" value="P:protein export from nucleus"/>
    <property type="evidence" value="ECO:0007669"/>
    <property type="project" value="InterPro"/>
</dbReference>
<dbReference type="GO" id="GO:0006405">
    <property type="term" value="P:RNA export from nucleus"/>
    <property type="evidence" value="ECO:0007669"/>
    <property type="project" value="TreeGrafter"/>
</dbReference>
<comment type="caution">
    <text evidence="6">The sequence shown here is derived from an EMBL/GenBank/DDBJ whole genome shotgun (WGS) entry which is preliminary data.</text>
</comment>
<dbReference type="InterPro" id="IPR013598">
    <property type="entry name" value="Exportin-1/Importin-b-like"/>
</dbReference>
<comment type="similarity">
    <text evidence="1">Belongs to the exportin family.</text>
</comment>